<sequence length="210" mass="22279">MPRSRLTLPAALTQGLALAAALLLAPAAFAADAPGAAASGAGPSAAAPAACPALLNHRFDRLQDEAPQSLCQYAGKVLLVVNTASYCGFTGQYKGLEALYAKYRDRGLVVLGFPSNDFAQERDSNAQIAQFCENTYGVKFPMFSKSAVRGADVSPFYRQLAEQGGQAPRWNFHKYLIGRNGKVVGSFGSSVDPQSPKVVELIEQQLAARP</sequence>
<dbReference type="GO" id="GO:0034599">
    <property type="term" value="P:cellular response to oxidative stress"/>
    <property type="evidence" value="ECO:0007669"/>
    <property type="project" value="TreeGrafter"/>
</dbReference>
<keyword evidence="5" id="KW-0732">Signal</keyword>
<dbReference type="RefSeq" id="WP_092940281.1">
    <property type="nucleotide sequence ID" value="NZ_FONX01000010.1"/>
</dbReference>
<dbReference type="Proteomes" id="UP000199119">
    <property type="component" value="Unassembled WGS sequence"/>
</dbReference>
<dbReference type="AlphaFoldDB" id="A0A1I2FFX6"/>
<evidence type="ECO:0000259" key="6">
    <source>
        <dbReference type="PROSITE" id="PS51352"/>
    </source>
</evidence>
<dbReference type="Pfam" id="PF00255">
    <property type="entry name" value="GSHPx"/>
    <property type="match status" value="1"/>
</dbReference>
<dbReference type="PANTHER" id="PTHR11592">
    <property type="entry name" value="GLUTATHIONE PEROXIDASE"/>
    <property type="match status" value="1"/>
</dbReference>
<dbReference type="InterPro" id="IPR013766">
    <property type="entry name" value="Thioredoxin_domain"/>
</dbReference>
<dbReference type="InterPro" id="IPR000889">
    <property type="entry name" value="Glutathione_peroxidase"/>
</dbReference>
<dbReference type="PRINTS" id="PR01011">
    <property type="entry name" value="GLUTPROXDASE"/>
</dbReference>
<dbReference type="CDD" id="cd00340">
    <property type="entry name" value="GSH_Peroxidase"/>
    <property type="match status" value="1"/>
</dbReference>
<comment type="similarity">
    <text evidence="1 4">Belongs to the glutathione peroxidase family.</text>
</comment>
<keyword evidence="8" id="KW-1185">Reference proteome</keyword>
<feature type="domain" description="Thioredoxin" evidence="6">
    <location>
        <begin position="39"/>
        <end position="207"/>
    </location>
</feature>
<evidence type="ECO:0000256" key="5">
    <source>
        <dbReference type="SAM" id="SignalP"/>
    </source>
</evidence>
<dbReference type="Gene3D" id="3.40.30.10">
    <property type="entry name" value="Glutaredoxin"/>
    <property type="match status" value="1"/>
</dbReference>
<organism evidence="7 8">
    <name type="scientific">Paracidovorax wautersii</name>
    <dbReference type="NCBI Taxonomy" id="1177982"/>
    <lineage>
        <taxon>Bacteria</taxon>
        <taxon>Pseudomonadati</taxon>
        <taxon>Pseudomonadota</taxon>
        <taxon>Betaproteobacteria</taxon>
        <taxon>Burkholderiales</taxon>
        <taxon>Comamonadaceae</taxon>
        <taxon>Paracidovorax</taxon>
    </lineage>
</organism>
<keyword evidence="2 4" id="KW-0575">Peroxidase</keyword>
<dbReference type="InterPro" id="IPR029759">
    <property type="entry name" value="GPX_AS"/>
</dbReference>
<reference evidence="8" key="1">
    <citation type="submission" date="2016-10" db="EMBL/GenBank/DDBJ databases">
        <authorList>
            <person name="Varghese N."/>
            <person name="Submissions S."/>
        </authorList>
    </citation>
    <scope>NUCLEOTIDE SEQUENCE [LARGE SCALE GENOMIC DNA]</scope>
    <source>
        <strain evidence="8">DSM 27981</strain>
    </source>
</reference>
<dbReference type="SUPFAM" id="SSF52833">
    <property type="entry name" value="Thioredoxin-like"/>
    <property type="match status" value="1"/>
</dbReference>
<keyword evidence="3 4" id="KW-0560">Oxidoreductase</keyword>
<evidence type="ECO:0000256" key="4">
    <source>
        <dbReference type="RuleBase" id="RU000499"/>
    </source>
</evidence>
<name>A0A1I2FFX6_9BURK</name>
<accession>A0A1I2FFX6</accession>
<evidence type="ECO:0000256" key="1">
    <source>
        <dbReference type="ARBA" id="ARBA00006926"/>
    </source>
</evidence>
<evidence type="ECO:0000256" key="3">
    <source>
        <dbReference type="ARBA" id="ARBA00023002"/>
    </source>
</evidence>
<evidence type="ECO:0000313" key="8">
    <source>
        <dbReference type="Proteomes" id="UP000199119"/>
    </source>
</evidence>
<dbReference type="OrthoDB" id="9785502at2"/>
<dbReference type="PROSITE" id="PS51352">
    <property type="entry name" value="THIOREDOXIN_2"/>
    <property type="match status" value="1"/>
</dbReference>
<feature type="chain" id="PRO_5011452815" description="Glutathione peroxidase" evidence="5">
    <location>
        <begin position="31"/>
        <end position="210"/>
    </location>
</feature>
<protein>
    <recommendedName>
        <fullName evidence="4">Glutathione peroxidase</fullName>
    </recommendedName>
</protein>
<dbReference type="GO" id="GO:0004601">
    <property type="term" value="F:peroxidase activity"/>
    <property type="evidence" value="ECO:0007669"/>
    <property type="project" value="UniProtKB-KW"/>
</dbReference>
<dbReference type="EMBL" id="FONX01000010">
    <property type="protein sequence ID" value="SFF03426.1"/>
    <property type="molecule type" value="Genomic_DNA"/>
</dbReference>
<evidence type="ECO:0000313" key="7">
    <source>
        <dbReference type="EMBL" id="SFF03426.1"/>
    </source>
</evidence>
<proteinExistence type="inferred from homology"/>
<evidence type="ECO:0000256" key="2">
    <source>
        <dbReference type="ARBA" id="ARBA00022559"/>
    </source>
</evidence>
<dbReference type="InterPro" id="IPR036249">
    <property type="entry name" value="Thioredoxin-like_sf"/>
</dbReference>
<dbReference type="STRING" id="1177982.SAMN04489711_110108"/>
<dbReference type="PROSITE" id="PS51355">
    <property type="entry name" value="GLUTATHIONE_PEROXID_3"/>
    <property type="match status" value="1"/>
</dbReference>
<dbReference type="PANTHER" id="PTHR11592:SF44">
    <property type="entry name" value="GLUTATHIONE PEROXIDASE"/>
    <property type="match status" value="1"/>
</dbReference>
<dbReference type="PROSITE" id="PS00460">
    <property type="entry name" value="GLUTATHIONE_PEROXID_1"/>
    <property type="match status" value="1"/>
</dbReference>
<gene>
    <name evidence="7" type="ORF">SAMN04489711_110108</name>
</gene>
<feature type="signal peptide" evidence="5">
    <location>
        <begin position="1"/>
        <end position="30"/>
    </location>
</feature>